<organism evidence="1 2">
    <name type="scientific">Bimuria novae-zelandiae CBS 107.79</name>
    <dbReference type="NCBI Taxonomy" id="1447943"/>
    <lineage>
        <taxon>Eukaryota</taxon>
        <taxon>Fungi</taxon>
        <taxon>Dikarya</taxon>
        <taxon>Ascomycota</taxon>
        <taxon>Pezizomycotina</taxon>
        <taxon>Dothideomycetes</taxon>
        <taxon>Pleosporomycetidae</taxon>
        <taxon>Pleosporales</taxon>
        <taxon>Massarineae</taxon>
        <taxon>Didymosphaeriaceae</taxon>
        <taxon>Bimuria</taxon>
    </lineage>
</organism>
<dbReference type="AlphaFoldDB" id="A0A6A5VL09"/>
<dbReference type="EMBL" id="ML976663">
    <property type="protein sequence ID" value="KAF1977368.1"/>
    <property type="molecule type" value="Genomic_DNA"/>
</dbReference>
<reference evidence="1" key="1">
    <citation type="journal article" date="2020" name="Stud. Mycol.">
        <title>101 Dothideomycetes genomes: a test case for predicting lifestyles and emergence of pathogens.</title>
        <authorList>
            <person name="Haridas S."/>
            <person name="Albert R."/>
            <person name="Binder M."/>
            <person name="Bloem J."/>
            <person name="Labutti K."/>
            <person name="Salamov A."/>
            <person name="Andreopoulos B."/>
            <person name="Baker S."/>
            <person name="Barry K."/>
            <person name="Bills G."/>
            <person name="Bluhm B."/>
            <person name="Cannon C."/>
            <person name="Castanera R."/>
            <person name="Culley D."/>
            <person name="Daum C."/>
            <person name="Ezra D."/>
            <person name="Gonzalez J."/>
            <person name="Henrissat B."/>
            <person name="Kuo A."/>
            <person name="Liang C."/>
            <person name="Lipzen A."/>
            <person name="Lutzoni F."/>
            <person name="Magnuson J."/>
            <person name="Mondo S."/>
            <person name="Nolan M."/>
            <person name="Ohm R."/>
            <person name="Pangilinan J."/>
            <person name="Park H.-J."/>
            <person name="Ramirez L."/>
            <person name="Alfaro M."/>
            <person name="Sun H."/>
            <person name="Tritt A."/>
            <person name="Yoshinaga Y."/>
            <person name="Zwiers L.-H."/>
            <person name="Turgeon B."/>
            <person name="Goodwin S."/>
            <person name="Spatafora J."/>
            <person name="Crous P."/>
            <person name="Grigoriev I."/>
        </authorList>
    </citation>
    <scope>NUCLEOTIDE SEQUENCE</scope>
    <source>
        <strain evidence="1">CBS 107.79</strain>
    </source>
</reference>
<sequence>MIWKFAHRGQQFTTSTVELLNVAVLWQALVHPTGQIPGEYTTDVSEKGNAGGKQLAVTAPRFRNHCVPERSFVSGYTTHGVCQQSAGAVKVVVSGKYVVVIVAITNSDWKCLLKPKLDSGERMYHSPYATWAFFPFKNSCAILKVQPGPHLLLASYSSTASTFR</sequence>
<keyword evidence="2" id="KW-1185">Reference proteome</keyword>
<proteinExistence type="predicted"/>
<protein>
    <submittedName>
        <fullName evidence="1">Uncharacterized protein</fullName>
    </submittedName>
</protein>
<gene>
    <name evidence="1" type="ORF">BU23DRAFT_295202</name>
</gene>
<dbReference type="OrthoDB" id="10525860at2759"/>
<dbReference type="Proteomes" id="UP000800036">
    <property type="component" value="Unassembled WGS sequence"/>
</dbReference>
<evidence type="ECO:0000313" key="2">
    <source>
        <dbReference type="Proteomes" id="UP000800036"/>
    </source>
</evidence>
<accession>A0A6A5VL09</accession>
<evidence type="ECO:0000313" key="1">
    <source>
        <dbReference type="EMBL" id="KAF1977368.1"/>
    </source>
</evidence>
<name>A0A6A5VL09_9PLEO</name>